<dbReference type="Pfam" id="PF00386">
    <property type="entry name" value="C1q"/>
    <property type="match status" value="1"/>
</dbReference>
<sequence length="192" mass="20991">MLPLQGIFRVNIAICIMLASASEVAKRSDDTNPLEAVVNRLSQDVTKLQAEVQALKSSAGKKAAFLAKIDSTDYEKVITANSPIHFSTVAFNNGQAFNPTLGVFTAPYSGVYIFSFQLFPHFGGDTLIDFFKNGAIILRARVYDASYSTSEASTMVEHAQAGDQYWLQINKGGQVYSNFHSFFSGALLEPDE</sequence>
<feature type="domain" description="C1q" evidence="5">
    <location>
        <begin position="58"/>
        <end position="192"/>
    </location>
</feature>
<protein>
    <recommendedName>
        <fullName evidence="5">C1q domain-containing protein</fullName>
    </recommendedName>
</protein>
<dbReference type="PROSITE" id="PS50871">
    <property type="entry name" value="C1Q"/>
    <property type="match status" value="1"/>
</dbReference>
<dbReference type="GO" id="GO:0005576">
    <property type="term" value="C:extracellular region"/>
    <property type="evidence" value="ECO:0007669"/>
    <property type="project" value="UniProtKB-SubCell"/>
</dbReference>
<feature type="signal peptide" evidence="4">
    <location>
        <begin position="1"/>
        <end position="21"/>
    </location>
</feature>
<feature type="chain" id="PRO_5044740421" description="C1q domain-containing protein" evidence="4">
    <location>
        <begin position="22"/>
        <end position="192"/>
    </location>
</feature>
<proteinExistence type="predicted"/>
<evidence type="ECO:0000256" key="2">
    <source>
        <dbReference type="ARBA" id="ARBA00022525"/>
    </source>
</evidence>
<evidence type="ECO:0000256" key="1">
    <source>
        <dbReference type="ARBA" id="ARBA00004613"/>
    </source>
</evidence>
<keyword evidence="7" id="KW-1185">Reference proteome</keyword>
<dbReference type="PANTHER" id="PTHR22923">
    <property type="entry name" value="CEREBELLIN-RELATED"/>
    <property type="match status" value="1"/>
</dbReference>
<evidence type="ECO:0000256" key="4">
    <source>
        <dbReference type="SAM" id="SignalP"/>
    </source>
</evidence>
<evidence type="ECO:0000313" key="6">
    <source>
        <dbReference type="EMBL" id="KAK7487912.1"/>
    </source>
</evidence>
<keyword evidence="2" id="KW-0964">Secreted</keyword>
<evidence type="ECO:0000259" key="5">
    <source>
        <dbReference type="PROSITE" id="PS50871"/>
    </source>
</evidence>
<organism evidence="6 7">
    <name type="scientific">Batillaria attramentaria</name>
    <dbReference type="NCBI Taxonomy" id="370345"/>
    <lineage>
        <taxon>Eukaryota</taxon>
        <taxon>Metazoa</taxon>
        <taxon>Spiralia</taxon>
        <taxon>Lophotrochozoa</taxon>
        <taxon>Mollusca</taxon>
        <taxon>Gastropoda</taxon>
        <taxon>Caenogastropoda</taxon>
        <taxon>Sorbeoconcha</taxon>
        <taxon>Cerithioidea</taxon>
        <taxon>Batillariidae</taxon>
        <taxon>Batillaria</taxon>
    </lineage>
</organism>
<dbReference type="InterPro" id="IPR050822">
    <property type="entry name" value="Cerebellin_Synaptic_Org"/>
</dbReference>
<accession>A0ABD0KLG7</accession>
<dbReference type="SUPFAM" id="SSF49842">
    <property type="entry name" value="TNF-like"/>
    <property type="match status" value="1"/>
</dbReference>
<keyword evidence="3 4" id="KW-0732">Signal</keyword>
<comment type="subcellular location">
    <subcellularLocation>
        <location evidence="1">Secreted</location>
    </subcellularLocation>
</comment>
<dbReference type="SMART" id="SM00110">
    <property type="entry name" value="C1Q"/>
    <property type="match status" value="1"/>
</dbReference>
<reference evidence="6 7" key="1">
    <citation type="journal article" date="2023" name="Sci. Data">
        <title>Genome assembly of the Korean intertidal mud-creeper Batillaria attramentaria.</title>
        <authorList>
            <person name="Patra A.K."/>
            <person name="Ho P.T."/>
            <person name="Jun S."/>
            <person name="Lee S.J."/>
            <person name="Kim Y."/>
            <person name="Won Y.J."/>
        </authorList>
    </citation>
    <scope>NUCLEOTIDE SEQUENCE [LARGE SCALE GENOMIC DNA]</scope>
    <source>
        <strain evidence="6">Wonlab-2016</strain>
    </source>
</reference>
<dbReference type="Gene3D" id="2.60.120.40">
    <property type="match status" value="1"/>
</dbReference>
<dbReference type="PRINTS" id="PR00007">
    <property type="entry name" value="COMPLEMNTC1Q"/>
</dbReference>
<gene>
    <name evidence="6" type="ORF">BaRGS_00020813</name>
</gene>
<dbReference type="InterPro" id="IPR001073">
    <property type="entry name" value="C1q_dom"/>
</dbReference>
<comment type="caution">
    <text evidence="6">The sequence shown here is derived from an EMBL/GenBank/DDBJ whole genome shotgun (WGS) entry which is preliminary data.</text>
</comment>
<dbReference type="InterPro" id="IPR008983">
    <property type="entry name" value="Tumour_necrosis_fac-like_dom"/>
</dbReference>
<dbReference type="Proteomes" id="UP001519460">
    <property type="component" value="Unassembled WGS sequence"/>
</dbReference>
<evidence type="ECO:0000256" key="3">
    <source>
        <dbReference type="ARBA" id="ARBA00022729"/>
    </source>
</evidence>
<name>A0ABD0KLG7_9CAEN</name>
<evidence type="ECO:0000313" key="7">
    <source>
        <dbReference type="Proteomes" id="UP001519460"/>
    </source>
</evidence>
<dbReference type="AlphaFoldDB" id="A0ABD0KLG7"/>
<dbReference type="PANTHER" id="PTHR22923:SF116">
    <property type="entry name" value="C1Q DOMAIN-CONTAINING PROTEIN"/>
    <property type="match status" value="1"/>
</dbReference>
<dbReference type="EMBL" id="JACVVK020000157">
    <property type="protein sequence ID" value="KAK7487912.1"/>
    <property type="molecule type" value="Genomic_DNA"/>
</dbReference>